<dbReference type="Proteomes" id="UP000178622">
    <property type="component" value="Unassembled WGS sequence"/>
</dbReference>
<dbReference type="EMBL" id="MKIR01000026">
    <property type="protein sequence ID" value="OFI48197.1"/>
    <property type="molecule type" value="Genomic_DNA"/>
</dbReference>
<keyword evidence="3" id="KW-1185">Reference proteome</keyword>
<evidence type="ECO:0000256" key="1">
    <source>
        <dbReference type="SAM" id="Phobius"/>
    </source>
</evidence>
<feature type="transmembrane region" description="Helical" evidence="1">
    <location>
        <begin position="33"/>
        <end position="53"/>
    </location>
</feature>
<protein>
    <submittedName>
        <fullName evidence="2">Uncharacterized protein</fullName>
    </submittedName>
</protein>
<accession>A0A1E8GJ41</accession>
<gene>
    <name evidence="2" type="ORF">BG261_07905</name>
</gene>
<keyword evidence="1" id="KW-1133">Transmembrane helix</keyword>
<evidence type="ECO:0000313" key="3">
    <source>
        <dbReference type="Proteomes" id="UP000178622"/>
    </source>
</evidence>
<comment type="caution">
    <text evidence="2">The sequence shown here is derived from an EMBL/GenBank/DDBJ whole genome shotgun (WGS) entry which is preliminary data.</text>
</comment>
<dbReference type="STRING" id="1859473.BG261_07905"/>
<dbReference type="AlphaFoldDB" id="A0A1E8GJ41"/>
<keyword evidence="1" id="KW-0472">Membrane</keyword>
<sequence length="98" mass="10955">MTKSVLFVVAAIVFAFIAIGIQSYFGKIGSKKLGAILFVISLILWAIYLYKGLGSSRDFFYIPVSFLALISSWETGNKIGKVQREKELEKMKAKDNIN</sequence>
<name>A0A1E8GJ41_9LACT</name>
<organism evidence="2 3">
    <name type="scientific">Floricoccus tropicus</name>
    <dbReference type="NCBI Taxonomy" id="1859473"/>
    <lineage>
        <taxon>Bacteria</taxon>
        <taxon>Bacillati</taxon>
        <taxon>Bacillota</taxon>
        <taxon>Bacilli</taxon>
        <taxon>Lactobacillales</taxon>
        <taxon>Streptococcaceae</taxon>
        <taxon>Floricoccus</taxon>
    </lineage>
</organism>
<proteinExistence type="predicted"/>
<feature type="transmembrane region" description="Helical" evidence="1">
    <location>
        <begin position="6"/>
        <end position="26"/>
    </location>
</feature>
<evidence type="ECO:0000313" key="2">
    <source>
        <dbReference type="EMBL" id="OFI48197.1"/>
    </source>
</evidence>
<keyword evidence="1" id="KW-0812">Transmembrane</keyword>
<dbReference type="RefSeq" id="WP_070793206.1">
    <property type="nucleotide sequence ID" value="NZ_MKIR01000026.1"/>
</dbReference>
<reference evidence="3" key="1">
    <citation type="submission" date="2016-09" db="EMBL/GenBank/DDBJ databases">
        <title>Draft genome sequence of a novel species of the family Streptococcaceae isolated from flowers.</title>
        <authorList>
            <person name="Chuah L.-O."/>
            <person name="Yap K.-P."/>
            <person name="Thong K.L."/>
            <person name="Liong M.T."/>
            <person name="Ahmad R."/>
            <person name="Rusul G."/>
        </authorList>
    </citation>
    <scope>NUCLEOTIDE SEQUENCE [LARGE SCALE GENOMIC DNA]</scope>
    <source>
        <strain evidence="3">DF1</strain>
    </source>
</reference>